<comment type="function">
    <text evidence="5">Involved in formation and maintenance of cell shape.</text>
</comment>
<dbReference type="InterPro" id="IPR007221">
    <property type="entry name" value="MreC"/>
</dbReference>
<dbReference type="STRING" id="39492.ERS852540_00202"/>
<evidence type="ECO:0000256" key="3">
    <source>
        <dbReference type="ARBA" id="ARBA00022960"/>
    </source>
</evidence>
<evidence type="ECO:0000313" key="8">
    <source>
        <dbReference type="EMBL" id="CUQ81129.1"/>
    </source>
</evidence>
<keyword evidence="3 5" id="KW-0133">Cell shape</keyword>
<dbReference type="GO" id="GO:0008360">
    <property type="term" value="P:regulation of cell shape"/>
    <property type="evidence" value="ECO:0007669"/>
    <property type="project" value="UniProtKB-KW"/>
</dbReference>
<feature type="coiled-coil region" evidence="6">
    <location>
        <begin position="69"/>
        <end position="113"/>
    </location>
</feature>
<feature type="domain" description="Rod shape-determining protein MreC beta-barrel core" evidence="7">
    <location>
        <begin position="124"/>
        <end position="272"/>
    </location>
</feature>
<organism evidence="8 9">
    <name type="scientific">[Eubacterium] siraeum</name>
    <dbReference type="NCBI Taxonomy" id="39492"/>
    <lineage>
        <taxon>Bacteria</taxon>
        <taxon>Bacillati</taxon>
        <taxon>Bacillota</taxon>
        <taxon>Clostridia</taxon>
        <taxon>Eubacteriales</taxon>
        <taxon>Oscillospiraceae</taxon>
        <taxon>Oscillospiraceae incertae sedis</taxon>
    </lineage>
</organism>
<dbReference type="InterPro" id="IPR042177">
    <property type="entry name" value="Cell/Rod_1"/>
</dbReference>
<gene>
    <name evidence="8" type="ORF">ERS852540_00202</name>
</gene>
<dbReference type="Gene3D" id="2.40.10.340">
    <property type="entry name" value="Rod shape-determining protein MreC, domain 1"/>
    <property type="match status" value="1"/>
</dbReference>
<dbReference type="Pfam" id="PF04085">
    <property type="entry name" value="MreC"/>
    <property type="match status" value="1"/>
</dbReference>
<evidence type="ECO:0000259" key="7">
    <source>
        <dbReference type="Pfam" id="PF04085"/>
    </source>
</evidence>
<dbReference type="OrthoDB" id="9792313at2"/>
<reference evidence="8 9" key="1">
    <citation type="submission" date="2015-09" db="EMBL/GenBank/DDBJ databases">
        <authorList>
            <consortium name="Pathogen Informatics"/>
        </authorList>
    </citation>
    <scope>NUCLEOTIDE SEQUENCE [LARGE SCALE GENOMIC DNA]</scope>
    <source>
        <strain evidence="8 9">2789STDY5834928</strain>
    </source>
</reference>
<dbReference type="Gene3D" id="2.40.10.350">
    <property type="entry name" value="Rod shape-determining protein MreC, domain 2"/>
    <property type="match status" value="1"/>
</dbReference>
<evidence type="ECO:0000313" key="9">
    <source>
        <dbReference type="Proteomes" id="UP000095662"/>
    </source>
</evidence>
<keyword evidence="6" id="KW-0175">Coiled coil</keyword>
<proteinExistence type="inferred from homology"/>
<evidence type="ECO:0000256" key="6">
    <source>
        <dbReference type="SAM" id="Coils"/>
    </source>
</evidence>
<protein>
    <recommendedName>
        <fullName evidence="2 5">Cell shape-determining protein MreC</fullName>
    </recommendedName>
    <alternativeName>
        <fullName evidence="4 5">Cell shape protein MreC</fullName>
    </alternativeName>
</protein>
<dbReference type="Proteomes" id="UP000095662">
    <property type="component" value="Unassembled WGS sequence"/>
</dbReference>
<comment type="similarity">
    <text evidence="1 5">Belongs to the MreC family.</text>
</comment>
<name>A0A174Z812_9FIRM</name>
<sequence length="282" mass="30818">MRDFFKGFKFKIIVCAFALVLGVVIYAAVSGGFSTFPENVLSTIAKPFVTVSNAVSQWVEGTLDKFANADRYKSENEELKDKLNEQYRQIIELENVKHENDQLKEILKIKEENSDFEFSAPCNIIAHNSNDAYAGFTIDRGSDDGISLYDPVMTSNGLIGMVSEIAPNYAKVSTILSDEINVGVMTFDSKVTGILDNDIKNASEGNCLMSYITKNSGIKKGEIVKSVAGVVFPGNLLIGTVEKVYDDENGLSVHAVIKPAVDVRTITDCVVITDFKGQGVVD</sequence>
<dbReference type="EMBL" id="CZBY01000001">
    <property type="protein sequence ID" value="CUQ81129.1"/>
    <property type="molecule type" value="Genomic_DNA"/>
</dbReference>
<dbReference type="GO" id="GO:0005886">
    <property type="term" value="C:plasma membrane"/>
    <property type="evidence" value="ECO:0007669"/>
    <property type="project" value="TreeGrafter"/>
</dbReference>
<dbReference type="PANTHER" id="PTHR34138:SF1">
    <property type="entry name" value="CELL SHAPE-DETERMINING PROTEIN MREC"/>
    <property type="match status" value="1"/>
</dbReference>
<dbReference type="InterPro" id="IPR042175">
    <property type="entry name" value="Cell/Rod_MreC_2"/>
</dbReference>
<dbReference type="InterPro" id="IPR055342">
    <property type="entry name" value="MreC_beta-barrel_core"/>
</dbReference>
<evidence type="ECO:0000256" key="1">
    <source>
        <dbReference type="ARBA" id="ARBA00009369"/>
    </source>
</evidence>
<evidence type="ECO:0000256" key="5">
    <source>
        <dbReference type="PIRNR" id="PIRNR038471"/>
    </source>
</evidence>
<dbReference type="PANTHER" id="PTHR34138">
    <property type="entry name" value="CELL SHAPE-DETERMINING PROTEIN MREC"/>
    <property type="match status" value="1"/>
</dbReference>
<dbReference type="AlphaFoldDB" id="A0A174Z812"/>
<dbReference type="PIRSF" id="PIRSF038471">
    <property type="entry name" value="MreC"/>
    <property type="match status" value="1"/>
</dbReference>
<evidence type="ECO:0000256" key="2">
    <source>
        <dbReference type="ARBA" id="ARBA00013855"/>
    </source>
</evidence>
<accession>A0A174Z812</accession>
<evidence type="ECO:0000256" key="4">
    <source>
        <dbReference type="ARBA" id="ARBA00032089"/>
    </source>
</evidence>